<proteinExistence type="inferred from homology"/>
<gene>
    <name evidence="13" type="primary">atpB</name>
    <name evidence="13" type="ORF">FJY75_13255</name>
</gene>
<dbReference type="EMBL" id="VGIY01000495">
    <property type="protein sequence ID" value="MBM3318810.1"/>
    <property type="molecule type" value="Genomic_DNA"/>
</dbReference>
<evidence type="ECO:0000256" key="11">
    <source>
        <dbReference type="RuleBase" id="RU000483"/>
    </source>
</evidence>
<dbReference type="GO" id="GO:0046933">
    <property type="term" value="F:proton-transporting ATP synthase activity, rotational mechanism"/>
    <property type="evidence" value="ECO:0007669"/>
    <property type="project" value="TreeGrafter"/>
</dbReference>
<keyword evidence="4 11" id="KW-0138">CF(0)</keyword>
<dbReference type="PANTHER" id="PTHR42823">
    <property type="entry name" value="ATP SYNTHASE SUBUNIT A, CHLOROPLASTIC"/>
    <property type="match status" value="1"/>
</dbReference>
<feature type="transmembrane region" description="Helical" evidence="12">
    <location>
        <begin position="200"/>
        <end position="225"/>
    </location>
</feature>
<dbReference type="CDD" id="cd00310">
    <property type="entry name" value="ATP-synt_Fo_a_6"/>
    <property type="match status" value="1"/>
</dbReference>
<dbReference type="InterPro" id="IPR045082">
    <property type="entry name" value="ATP_syn_F0_a_bact/chloroplast"/>
</dbReference>
<evidence type="ECO:0000256" key="4">
    <source>
        <dbReference type="ARBA" id="ARBA00022547"/>
    </source>
</evidence>
<protein>
    <recommendedName>
        <fullName evidence="11">ATP synthase subunit a</fullName>
    </recommendedName>
</protein>
<dbReference type="AlphaFoldDB" id="A0A938BRY6"/>
<evidence type="ECO:0000256" key="9">
    <source>
        <dbReference type="ARBA" id="ARBA00023136"/>
    </source>
</evidence>
<keyword evidence="5 11" id="KW-0812">Transmembrane</keyword>
<dbReference type="PRINTS" id="PR00123">
    <property type="entry name" value="ATPASEA"/>
</dbReference>
<dbReference type="SUPFAM" id="SSF81336">
    <property type="entry name" value="F1F0 ATP synthase subunit A"/>
    <property type="match status" value="1"/>
</dbReference>
<comment type="caution">
    <text evidence="13">The sequence shown here is derived from an EMBL/GenBank/DDBJ whole genome shotgun (WGS) entry which is preliminary data.</text>
</comment>
<evidence type="ECO:0000256" key="1">
    <source>
        <dbReference type="ARBA" id="ARBA00004141"/>
    </source>
</evidence>
<dbReference type="HAMAP" id="MF_01393">
    <property type="entry name" value="ATP_synth_a_bact"/>
    <property type="match status" value="1"/>
</dbReference>
<dbReference type="Proteomes" id="UP000748308">
    <property type="component" value="Unassembled WGS sequence"/>
</dbReference>
<dbReference type="Pfam" id="PF00119">
    <property type="entry name" value="ATP-synt_A"/>
    <property type="match status" value="1"/>
</dbReference>
<evidence type="ECO:0000256" key="8">
    <source>
        <dbReference type="ARBA" id="ARBA00023065"/>
    </source>
</evidence>
<keyword evidence="10" id="KW-0066">ATP synthesis</keyword>
<keyword evidence="9 12" id="KW-0472">Membrane</keyword>
<reference evidence="13" key="1">
    <citation type="submission" date="2019-03" db="EMBL/GenBank/DDBJ databases">
        <title>Lake Tanganyika Metagenome-Assembled Genomes (MAGs).</title>
        <authorList>
            <person name="Tran P."/>
        </authorList>
    </citation>
    <scope>NUCLEOTIDE SEQUENCE</scope>
    <source>
        <strain evidence="13">M_DeepCast_400m_m2_100</strain>
    </source>
</reference>
<sequence length="285" mass="30968">LAPAAAHAAGGHGEAAHELPNWIRLVYLALGGAEGRAPGWVVGLHHFQDLFFALLAAALIIALVRLGMRRTSLVPGRAQNAVEAFVDAFRRFVLGILGPRGEPYVPFLATLFFYIWFMNMLGLVPLMKSPTSVLSTTAALAICVFLYVQSIGVREFGWKGYLRHIAGDPRDAVGWGMVPLMLPLHIIGELSRPVSLSLRLFGNIFGEDVLLGVFAGLGVAVLAFLDLPVGLPLHLPFILLALLMGTVQALVFTLLSTIYIMQMLPHEEEGEGNHAMPAPRVHRDR</sequence>
<dbReference type="GO" id="GO:0042777">
    <property type="term" value="P:proton motive force-driven plasma membrane ATP synthesis"/>
    <property type="evidence" value="ECO:0007669"/>
    <property type="project" value="TreeGrafter"/>
</dbReference>
<keyword evidence="6 11" id="KW-0375">Hydrogen ion transport</keyword>
<comment type="similarity">
    <text evidence="2 11">Belongs to the ATPase A chain family.</text>
</comment>
<accession>A0A938BRY6</accession>
<dbReference type="InterPro" id="IPR000568">
    <property type="entry name" value="ATP_synth_F0_asu"/>
</dbReference>
<evidence type="ECO:0000256" key="10">
    <source>
        <dbReference type="ARBA" id="ARBA00023310"/>
    </source>
</evidence>
<dbReference type="NCBIfam" id="TIGR01131">
    <property type="entry name" value="ATP_synt_6_or_A"/>
    <property type="match status" value="1"/>
</dbReference>
<dbReference type="GO" id="GO:0005886">
    <property type="term" value="C:plasma membrane"/>
    <property type="evidence" value="ECO:0007669"/>
    <property type="project" value="UniProtKB-SubCell"/>
</dbReference>
<feature type="transmembrane region" description="Helical" evidence="12">
    <location>
        <begin position="133"/>
        <end position="152"/>
    </location>
</feature>
<evidence type="ECO:0000256" key="3">
    <source>
        <dbReference type="ARBA" id="ARBA00022448"/>
    </source>
</evidence>
<evidence type="ECO:0000256" key="2">
    <source>
        <dbReference type="ARBA" id="ARBA00006810"/>
    </source>
</evidence>
<feature type="transmembrane region" description="Helical" evidence="12">
    <location>
        <begin position="50"/>
        <end position="68"/>
    </location>
</feature>
<dbReference type="PANTHER" id="PTHR42823:SF3">
    <property type="entry name" value="ATP SYNTHASE SUBUNIT A, CHLOROPLASTIC"/>
    <property type="match status" value="1"/>
</dbReference>
<feature type="transmembrane region" description="Helical" evidence="12">
    <location>
        <begin position="104"/>
        <end position="126"/>
    </location>
</feature>
<dbReference type="InterPro" id="IPR023011">
    <property type="entry name" value="ATP_synth_F0_asu_AS"/>
</dbReference>
<dbReference type="PROSITE" id="PS00449">
    <property type="entry name" value="ATPASE_A"/>
    <property type="match status" value="1"/>
</dbReference>
<evidence type="ECO:0000313" key="14">
    <source>
        <dbReference type="Proteomes" id="UP000748308"/>
    </source>
</evidence>
<evidence type="ECO:0000256" key="7">
    <source>
        <dbReference type="ARBA" id="ARBA00022989"/>
    </source>
</evidence>
<dbReference type="GO" id="GO:0045259">
    <property type="term" value="C:proton-transporting ATP synthase complex"/>
    <property type="evidence" value="ECO:0007669"/>
    <property type="project" value="UniProtKB-KW"/>
</dbReference>
<dbReference type="Gene3D" id="1.20.120.220">
    <property type="entry name" value="ATP synthase, F0 complex, subunit A"/>
    <property type="match status" value="1"/>
</dbReference>
<dbReference type="InterPro" id="IPR035908">
    <property type="entry name" value="F0_ATP_A_sf"/>
</dbReference>
<comment type="function">
    <text evidence="11">Key component of the proton channel; it plays a direct role in the translocation of protons across the membrane.</text>
</comment>
<keyword evidence="7 12" id="KW-1133">Transmembrane helix</keyword>
<comment type="subcellular location">
    <subcellularLocation>
        <location evidence="11">Cell membrane</location>
        <topology evidence="11">Multi-pass membrane protein</topology>
    </subcellularLocation>
    <subcellularLocation>
        <location evidence="1">Membrane</location>
        <topology evidence="1">Multi-pass membrane protein</topology>
    </subcellularLocation>
</comment>
<name>A0A938BRY6_UNCEI</name>
<feature type="transmembrane region" description="Helical" evidence="12">
    <location>
        <begin position="237"/>
        <end position="260"/>
    </location>
</feature>
<keyword evidence="8 11" id="KW-0406">Ion transport</keyword>
<evidence type="ECO:0000256" key="6">
    <source>
        <dbReference type="ARBA" id="ARBA00022781"/>
    </source>
</evidence>
<keyword evidence="3 11" id="KW-0813">Transport</keyword>
<evidence type="ECO:0000313" key="13">
    <source>
        <dbReference type="EMBL" id="MBM3318810.1"/>
    </source>
</evidence>
<organism evidence="13 14">
    <name type="scientific">Eiseniibacteriota bacterium</name>
    <dbReference type="NCBI Taxonomy" id="2212470"/>
    <lineage>
        <taxon>Bacteria</taxon>
        <taxon>Candidatus Eiseniibacteriota</taxon>
    </lineage>
</organism>
<evidence type="ECO:0000256" key="5">
    <source>
        <dbReference type="ARBA" id="ARBA00022692"/>
    </source>
</evidence>
<feature type="non-terminal residue" evidence="13">
    <location>
        <position position="1"/>
    </location>
</feature>
<evidence type="ECO:0000256" key="12">
    <source>
        <dbReference type="SAM" id="Phobius"/>
    </source>
</evidence>